<dbReference type="AlphaFoldDB" id="A0A5C0S8N4"/>
<dbReference type="SUPFAM" id="SSF48576">
    <property type="entry name" value="Terpenoid synthases"/>
    <property type="match status" value="1"/>
</dbReference>
<evidence type="ECO:0000256" key="6">
    <source>
        <dbReference type="RuleBase" id="RU004466"/>
    </source>
</evidence>
<evidence type="ECO:0000256" key="3">
    <source>
        <dbReference type="ARBA" id="ARBA00022679"/>
    </source>
</evidence>
<dbReference type="Proteomes" id="UP000324646">
    <property type="component" value="Chromosome"/>
</dbReference>
<sequence>MSKVIVKEKTQREMFHVKNINGLKEVEEKLLKEILDVNGDIYKICLRLIKSGGKRIRPILVLCSSQCFGELTKEAIQTAAAYEFIHMASLVHDDIIDESFVRRNKPTVNALEGNQVSVLVGDYLFAKAFEILSTNRSIKSMSIAVKAIQQMCDGEIVQADNKFNLNQTIENYYERIYKKTGILIASCCQAGAIIGGADKVQVEALKAYGKNLGYAFQIIDDLLDFTGNEESLGKPVGCDLREGNITLPILKLINQSIYKDRLKKMFKKGITVESYYEILYLLKENNALEEAYDEAVYCIKKAKDALEIIEDSMYKRMLLDIADKVLVRKN</sequence>
<dbReference type="SFLD" id="SFLDS00005">
    <property type="entry name" value="Isoprenoid_Synthase_Type_I"/>
    <property type="match status" value="1"/>
</dbReference>
<keyword evidence="5" id="KW-0460">Magnesium</keyword>
<keyword evidence="8" id="KW-1185">Reference proteome</keyword>
<keyword evidence="3 6" id="KW-0808">Transferase</keyword>
<dbReference type="PROSITE" id="PS00444">
    <property type="entry name" value="POLYPRENYL_SYNTHASE_2"/>
    <property type="match status" value="1"/>
</dbReference>
<dbReference type="GO" id="GO:0046872">
    <property type="term" value="F:metal ion binding"/>
    <property type="evidence" value="ECO:0007669"/>
    <property type="project" value="UniProtKB-KW"/>
</dbReference>
<dbReference type="GO" id="GO:0008299">
    <property type="term" value="P:isoprenoid biosynthetic process"/>
    <property type="evidence" value="ECO:0007669"/>
    <property type="project" value="InterPro"/>
</dbReference>
<dbReference type="OrthoDB" id="9805316at2"/>
<protein>
    <submittedName>
        <fullName evidence="7">Polyprenyl synthetase family protein</fullName>
    </submittedName>
</protein>
<dbReference type="GO" id="GO:0004659">
    <property type="term" value="F:prenyltransferase activity"/>
    <property type="evidence" value="ECO:0007669"/>
    <property type="project" value="InterPro"/>
</dbReference>
<evidence type="ECO:0000313" key="8">
    <source>
        <dbReference type="Proteomes" id="UP000324646"/>
    </source>
</evidence>
<evidence type="ECO:0000256" key="2">
    <source>
        <dbReference type="ARBA" id="ARBA00006706"/>
    </source>
</evidence>
<evidence type="ECO:0000256" key="4">
    <source>
        <dbReference type="ARBA" id="ARBA00022723"/>
    </source>
</evidence>
<dbReference type="PANTHER" id="PTHR12001:SF69">
    <property type="entry name" value="ALL TRANS-POLYPRENYL-DIPHOSPHATE SYNTHASE PDSS1"/>
    <property type="match status" value="1"/>
</dbReference>
<comment type="cofactor">
    <cofactor evidence="1">
        <name>Mg(2+)</name>
        <dbReference type="ChEBI" id="CHEBI:18420"/>
    </cofactor>
</comment>
<dbReference type="EMBL" id="CP042243">
    <property type="protein sequence ID" value="QEK10893.1"/>
    <property type="molecule type" value="Genomic_DNA"/>
</dbReference>
<dbReference type="Gene3D" id="1.10.600.10">
    <property type="entry name" value="Farnesyl Diphosphate Synthase"/>
    <property type="match status" value="1"/>
</dbReference>
<organism evidence="7 8">
    <name type="scientific">Crassaminicella thermophila</name>
    <dbReference type="NCBI Taxonomy" id="2599308"/>
    <lineage>
        <taxon>Bacteria</taxon>
        <taxon>Bacillati</taxon>
        <taxon>Bacillota</taxon>
        <taxon>Clostridia</taxon>
        <taxon>Eubacteriales</taxon>
        <taxon>Clostridiaceae</taxon>
        <taxon>Crassaminicella</taxon>
    </lineage>
</organism>
<dbReference type="InterPro" id="IPR008949">
    <property type="entry name" value="Isoprenoid_synthase_dom_sf"/>
</dbReference>
<proteinExistence type="inferred from homology"/>
<name>A0A5C0S8N4_CRATE</name>
<dbReference type="PANTHER" id="PTHR12001">
    <property type="entry name" value="GERANYLGERANYL PYROPHOSPHATE SYNTHASE"/>
    <property type="match status" value="1"/>
</dbReference>
<gene>
    <name evidence="7" type="ORF">FQB35_00060</name>
</gene>
<dbReference type="RefSeq" id="WP_148807968.1">
    <property type="nucleotide sequence ID" value="NZ_CP042243.1"/>
</dbReference>
<dbReference type="Pfam" id="PF00348">
    <property type="entry name" value="polyprenyl_synt"/>
    <property type="match status" value="1"/>
</dbReference>
<evidence type="ECO:0000256" key="1">
    <source>
        <dbReference type="ARBA" id="ARBA00001946"/>
    </source>
</evidence>
<evidence type="ECO:0000313" key="7">
    <source>
        <dbReference type="EMBL" id="QEK10893.1"/>
    </source>
</evidence>
<accession>A0A5C0S8N4</accession>
<reference evidence="7 8" key="1">
    <citation type="submission" date="2019-07" db="EMBL/GenBank/DDBJ databases">
        <title>Complete genome of Crassaminicella thermophila SY095.</title>
        <authorList>
            <person name="Li X."/>
        </authorList>
    </citation>
    <scope>NUCLEOTIDE SEQUENCE [LARGE SCALE GENOMIC DNA]</scope>
    <source>
        <strain evidence="7 8">SY095</strain>
    </source>
</reference>
<keyword evidence="4" id="KW-0479">Metal-binding</keyword>
<dbReference type="KEGG" id="crs:FQB35_00060"/>
<evidence type="ECO:0000256" key="5">
    <source>
        <dbReference type="ARBA" id="ARBA00022842"/>
    </source>
</evidence>
<dbReference type="InterPro" id="IPR000092">
    <property type="entry name" value="Polyprenyl_synt"/>
</dbReference>
<dbReference type="InterPro" id="IPR033749">
    <property type="entry name" value="Polyprenyl_synt_CS"/>
</dbReference>
<comment type="similarity">
    <text evidence="2 6">Belongs to the FPP/GGPP synthase family.</text>
</comment>
<dbReference type="CDD" id="cd00685">
    <property type="entry name" value="Trans_IPPS_HT"/>
    <property type="match status" value="1"/>
</dbReference>